<accession>A0A4Y2NBK1</accession>
<evidence type="ECO:0000313" key="4">
    <source>
        <dbReference type="Proteomes" id="UP000499080"/>
    </source>
</evidence>
<proteinExistence type="predicted"/>
<evidence type="ECO:0000313" key="3">
    <source>
        <dbReference type="EMBL" id="GBN36765.1"/>
    </source>
</evidence>
<feature type="non-terminal residue" evidence="3">
    <location>
        <position position="1"/>
    </location>
</feature>
<keyword evidence="4" id="KW-1185">Reference proteome</keyword>
<feature type="non-terminal residue" evidence="3">
    <location>
        <position position="56"/>
    </location>
</feature>
<evidence type="ECO:0000313" key="2">
    <source>
        <dbReference type="EMBL" id="GBN36722.1"/>
    </source>
</evidence>
<dbReference type="Gene3D" id="2.30.29.30">
    <property type="entry name" value="Pleckstrin-homology domain (PH domain)/Phosphotyrosine-binding domain (PTB)"/>
    <property type="match status" value="1"/>
</dbReference>
<organism evidence="3 4">
    <name type="scientific">Araneus ventricosus</name>
    <name type="common">Orbweaver spider</name>
    <name type="synonym">Epeira ventricosa</name>
    <dbReference type="NCBI Taxonomy" id="182803"/>
    <lineage>
        <taxon>Eukaryota</taxon>
        <taxon>Metazoa</taxon>
        <taxon>Ecdysozoa</taxon>
        <taxon>Arthropoda</taxon>
        <taxon>Chelicerata</taxon>
        <taxon>Arachnida</taxon>
        <taxon>Araneae</taxon>
        <taxon>Araneomorphae</taxon>
        <taxon>Entelegynae</taxon>
        <taxon>Araneoidea</taxon>
        <taxon>Araneidae</taxon>
        <taxon>Araneus</taxon>
    </lineage>
</organism>
<name>A0A4Y2NBK1_ARAVE</name>
<dbReference type="AlphaFoldDB" id="A0A4Y2NBK1"/>
<dbReference type="InterPro" id="IPR001849">
    <property type="entry name" value="PH_domain"/>
</dbReference>
<feature type="domain" description="PH" evidence="1">
    <location>
        <begin position="1"/>
        <end position="55"/>
    </location>
</feature>
<sequence length="56" mass="6639">LFQLHGYKVQSSSCHGQKNAFEAVPPEPRYKYLYFLADTENEKKRWLSALDYSIDR</sequence>
<dbReference type="InterPro" id="IPR011993">
    <property type="entry name" value="PH-like_dom_sf"/>
</dbReference>
<comment type="caution">
    <text evidence="3">The sequence shown here is derived from an EMBL/GenBank/DDBJ whole genome shotgun (WGS) entry which is preliminary data.</text>
</comment>
<evidence type="ECO:0000259" key="1">
    <source>
        <dbReference type="PROSITE" id="PS50003"/>
    </source>
</evidence>
<dbReference type="PROSITE" id="PS50003">
    <property type="entry name" value="PH_DOMAIN"/>
    <property type="match status" value="1"/>
</dbReference>
<dbReference type="EMBL" id="BGPR01127248">
    <property type="protein sequence ID" value="GBN36765.1"/>
    <property type="molecule type" value="Genomic_DNA"/>
</dbReference>
<dbReference type="PANTHER" id="PTHR47644">
    <property type="entry name" value="AGAP008221-PA"/>
    <property type="match status" value="1"/>
</dbReference>
<dbReference type="Proteomes" id="UP000499080">
    <property type="component" value="Unassembled WGS sequence"/>
</dbReference>
<reference evidence="3 4" key="1">
    <citation type="journal article" date="2019" name="Sci. Rep.">
        <title>Orb-weaving spider Araneus ventricosus genome elucidates the spidroin gene catalogue.</title>
        <authorList>
            <person name="Kono N."/>
            <person name="Nakamura H."/>
            <person name="Ohtoshi R."/>
            <person name="Moran D.A.P."/>
            <person name="Shinohara A."/>
            <person name="Yoshida Y."/>
            <person name="Fujiwara M."/>
            <person name="Mori M."/>
            <person name="Tomita M."/>
            <person name="Arakawa K."/>
        </authorList>
    </citation>
    <scope>NUCLEOTIDE SEQUENCE [LARGE SCALE GENOMIC DNA]</scope>
</reference>
<protein>
    <recommendedName>
        <fullName evidence="1">PH domain-containing protein</fullName>
    </recommendedName>
</protein>
<dbReference type="EMBL" id="BGPR01127228">
    <property type="protein sequence ID" value="GBN36722.1"/>
    <property type="molecule type" value="Genomic_DNA"/>
</dbReference>
<dbReference type="PANTHER" id="PTHR47644:SF1">
    <property type="entry name" value="PDZ DOMAIN-CONTAINING PROTEIN"/>
    <property type="match status" value="1"/>
</dbReference>
<gene>
    <name evidence="3" type="ORF">AVEN_138384_1</name>
    <name evidence="2" type="ORF">AVEN_241699_1</name>
</gene>
<dbReference type="SUPFAM" id="SSF50729">
    <property type="entry name" value="PH domain-like"/>
    <property type="match status" value="1"/>
</dbReference>
<dbReference type="OrthoDB" id="2157866at2759"/>